<dbReference type="STRING" id="1190417.SAMN05660690_2516"/>
<reference evidence="3" key="1">
    <citation type="submission" date="2016-10" db="EMBL/GenBank/DDBJ databases">
        <authorList>
            <person name="Varghese N."/>
            <person name="Submissions S."/>
        </authorList>
    </citation>
    <scope>NUCLEOTIDE SEQUENCE [LARGE SCALE GENOMIC DNA]</scope>
    <source>
        <strain evidence="3">DSM 45421</strain>
    </source>
</reference>
<evidence type="ECO:0000313" key="3">
    <source>
        <dbReference type="Proteomes" id="UP000199416"/>
    </source>
</evidence>
<proteinExistence type="predicted"/>
<keyword evidence="3" id="KW-1185">Reference proteome</keyword>
<evidence type="ECO:0000313" key="2">
    <source>
        <dbReference type="EMBL" id="SDC77981.1"/>
    </source>
</evidence>
<dbReference type="AlphaFoldDB" id="A0A1G6PDB2"/>
<accession>A0A1G6PDB2</accession>
<dbReference type="Proteomes" id="UP000199416">
    <property type="component" value="Unassembled WGS sequence"/>
</dbReference>
<gene>
    <name evidence="2" type="ORF">SAMN05660690_2516</name>
</gene>
<evidence type="ECO:0000256" key="1">
    <source>
        <dbReference type="SAM" id="MobiDB-lite"/>
    </source>
</evidence>
<feature type="compositionally biased region" description="Low complexity" evidence="1">
    <location>
        <begin position="506"/>
        <end position="518"/>
    </location>
</feature>
<dbReference type="OrthoDB" id="3267770at2"/>
<feature type="region of interest" description="Disordered" evidence="1">
    <location>
        <begin position="479"/>
        <end position="518"/>
    </location>
</feature>
<name>A0A1G6PDB2_9ACTN</name>
<organism evidence="2 3">
    <name type="scientific">Geodermatophilus telluris</name>
    <dbReference type="NCBI Taxonomy" id="1190417"/>
    <lineage>
        <taxon>Bacteria</taxon>
        <taxon>Bacillati</taxon>
        <taxon>Actinomycetota</taxon>
        <taxon>Actinomycetes</taxon>
        <taxon>Geodermatophilales</taxon>
        <taxon>Geodermatophilaceae</taxon>
        <taxon>Geodermatophilus</taxon>
    </lineage>
</organism>
<protein>
    <submittedName>
        <fullName evidence="2">Uncharacterized protein</fullName>
    </submittedName>
</protein>
<dbReference type="RefSeq" id="WP_139173607.1">
    <property type="nucleotide sequence ID" value="NZ_FMZF01000003.1"/>
</dbReference>
<dbReference type="EMBL" id="FMZF01000003">
    <property type="protein sequence ID" value="SDC77981.1"/>
    <property type="molecule type" value="Genomic_DNA"/>
</dbReference>
<sequence>MITPRWWSQPFPPTGAIASEGIRNQLGRPPVDPLTVFVRETAQNSWDARLPGVETVYRLELTTVAPTHRPTWERLLTPPAAVQEHLGVGRAVRTPNLRLLSVVDRGTKGLGGPTRADQLADGRRDWISFVLNVGEKRDTALGGGTYGYGKAVLYRLSRVGTILVYTRTADETGALHSRLIGIALGSSFDNRGRVDADSRPFTGRHWWGDVHDDHVEPLVGDDADEVARALGLSPFERGESGTTLVVIDPELDELGDTADAAKHLAETIAWQLWPVMLPERGTERLVPEVLANGRSFPVPEPARLHPLSMFVNAYRKLPTDVAKTLECGNPRQRLGRFALERTVVVPMSPSAVSMAASFAGVDGDPHHVCLMRSPELVVRYLEGPTTSSVHSVYAGVFRADDELDGVYAAAEPPTHDNWVSEQLTGHERTFIRTTFMRLREQLAVFRAPVQNAVSTSSRTALGAVSNYLGGLVAAAFASPDDQSSPHFAGRLDDGWTGTTSSRLDQAGAQGSRAGARPGAATRTRVTTLIEPHIEAVDGAVVLVARYGVNTPGPVELSAQLSIVAWEGRETDPPAGAAQPRVLEWRTAHGPITEDSCTVNGPTEVELVVMPVPDTATDMRVVAAPLAESAEGAA</sequence>